<keyword evidence="3" id="KW-1185">Reference proteome</keyword>
<evidence type="ECO:0000313" key="2">
    <source>
        <dbReference type="EMBL" id="MBB4666633.1"/>
    </source>
</evidence>
<dbReference type="RefSeq" id="WP_184216354.1">
    <property type="nucleotide sequence ID" value="NZ_JACHMD010000001.1"/>
</dbReference>
<feature type="region of interest" description="Disordered" evidence="1">
    <location>
        <begin position="152"/>
        <end position="221"/>
    </location>
</feature>
<organism evidence="2 3">
    <name type="scientific">Microbacterium marinum</name>
    <dbReference type="NCBI Taxonomy" id="421115"/>
    <lineage>
        <taxon>Bacteria</taxon>
        <taxon>Bacillati</taxon>
        <taxon>Actinomycetota</taxon>
        <taxon>Actinomycetes</taxon>
        <taxon>Micrococcales</taxon>
        <taxon>Microbacteriaceae</taxon>
        <taxon>Microbacterium</taxon>
    </lineage>
</organism>
<comment type="caution">
    <text evidence="2">The sequence shown here is derived from an EMBL/GenBank/DDBJ whole genome shotgun (WGS) entry which is preliminary data.</text>
</comment>
<sequence length="277" mass="30007">MSGIDDDLVRIARELCVAPQEAFAAARRDAADAAGDRSLAAAVRKLRKPVAAARIVNVFAASESDLWTDAQRLADDLRDALDAGDAKALGAVNAERRKTLRSLTDAAVAASGEEVSGAVRDAVERTLDAALRDRQAAAAVMTARLLRPIEASGMEPPDLSGAVSGPFDADAAPAPPTDEMAERRAKRDAARALREAERHALAAEREAARAEERVRGEQDRVDRLERRVAELEEERRAVDADLDESRRRFDEAAVASEARRRDAARAREEADRLARED</sequence>
<dbReference type="EMBL" id="JACHMD010000001">
    <property type="protein sequence ID" value="MBB4666633.1"/>
    <property type="molecule type" value="Genomic_DNA"/>
</dbReference>
<gene>
    <name evidence="2" type="ORF">BKA24_001342</name>
</gene>
<feature type="region of interest" description="Disordered" evidence="1">
    <location>
        <begin position="233"/>
        <end position="277"/>
    </location>
</feature>
<protein>
    <submittedName>
        <fullName evidence="2">Uncharacterized protein</fullName>
    </submittedName>
</protein>
<proteinExistence type="predicted"/>
<dbReference type="Proteomes" id="UP000573729">
    <property type="component" value="Unassembled WGS sequence"/>
</dbReference>
<reference evidence="2 3" key="1">
    <citation type="submission" date="2020-08" db="EMBL/GenBank/DDBJ databases">
        <title>Sequencing the genomes of 1000 actinobacteria strains.</title>
        <authorList>
            <person name="Klenk H.-P."/>
        </authorList>
    </citation>
    <scope>NUCLEOTIDE SEQUENCE [LARGE SCALE GENOMIC DNA]</scope>
    <source>
        <strain evidence="2 3">DSM 24947</strain>
    </source>
</reference>
<name>A0A7W7BS54_9MICO</name>
<dbReference type="AlphaFoldDB" id="A0A7W7BS54"/>
<feature type="compositionally biased region" description="Basic and acidic residues" evidence="1">
    <location>
        <begin position="180"/>
        <end position="221"/>
    </location>
</feature>
<evidence type="ECO:0000313" key="3">
    <source>
        <dbReference type="Proteomes" id="UP000573729"/>
    </source>
</evidence>
<evidence type="ECO:0000256" key="1">
    <source>
        <dbReference type="SAM" id="MobiDB-lite"/>
    </source>
</evidence>
<accession>A0A7W7BS54</accession>